<dbReference type="PANTHER" id="PTHR46086:SF3">
    <property type="entry name" value="TRIACYLGLYCEROL LIPASE OBL1"/>
    <property type="match status" value="1"/>
</dbReference>
<gene>
    <name evidence="2" type="ORF">C9374_010542</name>
</gene>
<dbReference type="Proteomes" id="UP000816034">
    <property type="component" value="Unassembled WGS sequence"/>
</dbReference>
<dbReference type="AlphaFoldDB" id="A0AA88GGL1"/>
<dbReference type="Gene3D" id="3.40.50.1820">
    <property type="entry name" value="alpha/beta hydrolase"/>
    <property type="match status" value="1"/>
</dbReference>
<organism evidence="2 3">
    <name type="scientific">Naegleria lovaniensis</name>
    <name type="common">Amoeba</name>
    <dbReference type="NCBI Taxonomy" id="51637"/>
    <lineage>
        <taxon>Eukaryota</taxon>
        <taxon>Discoba</taxon>
        <taxon>Heterolobosea</taxon>
        <taxon>Tetramitia</taxon>
        <taxon>Eutetramitia</taxon>
        <taxon>Vahlkampfiidae</taxon>
        <taxon>Naegleria</taxon>
    </lineage>
</organism>
<dbReference type="GO" id="GO:0006629">
    <property type="term" value="P:lipid metabolic process"/>
    <property type="evidence" value="ECO:0007669"/>
    <property type="project" value="InterPro"/>
</dbReference>
<dbReference type="CDD" id="cd00519">
    <property type="entry name" value="Lipase_3"/>
    <property type="match status" value="1"/>
</dbReference>
<dbReference type="GeneID" id="68102996"/>
<proteinExistence type="predicted"/>
<dbReference type="InterPro" id="IPR044819">
    <property type="entry name" value="OBL-like"/>
</dbReference>
<name>A0AA88GGL1_NAELO</name>
<protein>
    <recommendedName>
        <fullName evidence="1">Fungal lipase-type domain-containing protein</fullName>
    </recommendedName>
</protein>
<accession>A0AA88GGL1</accession>
<dbReference type="RefSeq" id="XP_044543972.1">
    <property type="nucleotide sequence ID" value="XM_044686098.1"/>
</dbReference>
<dbReference type="Pfam" id="PF01764">
    <property type="entry name" value="Lipase_3"/>
    <property type="match status" value="1"/>
</dbReference>
<dbReference type="InterPro" id="IPR002921">
    <property type="entry name" value="Fungal_lipase-type"/>
</dbReference>
<evidence type="ECO:0000313" key="2">
    <source>
        <dbReference type="EMBL" id="KAG2374798.1"/>
    </source>
</evidence>
<sequence>MFRIVLKAVINALALVVSPCWSLLTIVTRWTSAVKQELFTRRRLKFSALGVISQEFNKTGELDDLIGQDEKKERLTPSEVLTNASVLISLARLSYEPNETIQNVLQRSWGIPINTDPDHPNYYFISVIDTQAFIIETLHHIIVVFRGTEPFNLRDWGTDRLFRMRPLAPTSSSNYLNLDHLKVAMAHSGFLDALEVFDFKQSSKCCLIEIYAHLCKVLQKRTENKSIFICGHSLGGGLASVFSFMLEMISEQLQQQQQQLHPSSMNFIDVRKHLAGVYTFGAPRVFNDEACRQHASKIIGKRTFRFVHDHDVVPQLPNYDPNNPDTFETPQNCVTKTLRIFLNFMTDGSCPRPYFHIGKAFQFKKLSSHEDDDRKLYSLKVMNALVPQEGSSMHMAVNQAPPMETLLEVEVREPPKPWIKRVLDFIGKVSVPYIMDHHPDGYENCCIAFRNALLKQEENMVVGNE</sequence>
<feature type="domain" description="Fungal lipase-type" evidence="1">
    <location>
        <begin position="142"/>
        <end position="318"/>
    </location>
</feature>
<dbReference type="PANTHER" id="PTHR46086">
    <property type="entry name" value="ALPHA/BETA-HYDROLASES SUPERFAMILY PROTEIN"/>
    <property type="match status" value="1"/>
</dbReference>
<dbReference type="EMBL" id="PYSW02000043">
    <property type="protein sequence ID" value="KAG2374798.1"/>
    <property type="molecule type" value="Genomic_DNA"/>
</dbReference>
<dbReference type="InterPro" id="IPR029058">
    <property type="entry name" value="AB_hydrolase_fold"/>
</dbReference>
<evidence type="ECO:0000313" key="3">
    <source>
        <dbReference type="Proteomes" id="UP000816034"/>
    </source>
</evidence>
<reference evidence="2 3" key="1">
    <citation type="journal article" date="2018" name="BMC Genomics">
        <title>The genome of Naegleria lovaniensis, the basis for a comparative approach to unravel pathogenicity factors of the human pathogenic amoeba N. fowleri.</title>
        <authorList>
            <person name="Liechti N."/>
            <person name="Schurch N."/>
            <person name="Bruggmann R."/>
            <person name="Wittwer M."/>
        </authorList>
    </citation>
    <scope>NUCLEOTIDE SEQUENCE [LARGE SCALE GENOMIC DNA]</scope>
    <source>
        <strain evidence="2 3">ATCC 30569</strain>
    </source>
</reference>
<keyword evidence="3" id="KW-1185">Reference proteome</keyword>
<comment type="caution">
    <text evidence="2">The sequence shown here is derived from an EMBL/GenBank/DDBJ whole genome shotgun (WGS) entry which is preliminary data.</text>
</comment>
<dbReference type="GO" id="GO:0004806">
    <property type="term" value="F:triacylglycerol lipase activity"/>
    <property type="evidence" value="ECO:0007669"/>
    <property type="project" value="InterPro"/>
</dbReference>
<evidence type="ECO:0000259" key="1">
    <source>
        <dbReference type="Pfam" id="PF01764"/>
    </source>
</evidence>
<dbReference type="SUPFAM" id="SSF53474">
    <property type="entry name" value="alpha/beta-Hydrolases"/>
    <property type="match status" value="1"/>
</dbReference>